<feature type="compositionally biased region" description="Polar residues" evidence="1">
    <location>
        <begin position="147"/>
        <end position="156"/>
    </location>
</feature>
<feature type="compositionally biased region" description="Polar residues" evidence="1">
    <location>
        <begin position="117"/>
        <end position="128"/>
    </location>
</feature>
<protein>
    <submittedName>
        <fullName evidence="3">Putative secreted peptide</fullName>
    </submittedName>
</protein>
<dbReference type="AlphaFoldDB" id="A0A2M3ZEH9"/>
<reference evidence="3" key="1">
    <citation type="submission" date="2018-01" db="EMBL/GenBank/DDBJ databases">
        <title>An insight into the sialome of Amazonian anophelines.</title>
        <authorList>
            <person name="Ribeiro J.M."/>
            <person name="Scarpassa V."/>
            <person name="Calvo E."/>
        </authorList>
    </citation>
    <scope>NUCLEOTIDE SEQUENCE</scope>
    <source>
        <tissue evidence="3">Salivary glands</tissue>
    </source>
</reference>
<evidence type="ECO:0000313" key="3">
    <source>
        <dbReference type="EMBL" id="MBW26909.1"/>
    </source>
</evidence>
<dbReference type="EMBL" id="GGFM01006158">
    <property type="protein sequence ID" value="MBW26909.1"/>
    <property type="molecule type" value="Transcribed_RNA"/>
</dbReference>
<feature type="region of interest" description="Disordered" evidence="1">
    <location>
        <begin position="98"/>
        <end position="156"/>
    </location>
</feature>
<sequence length="316" mass="34720">MATERSSPSSQLRFVALLVVLLAGNAHQVHGNSSMENRANYPSQHCTDLNSQNSLDVEQIMGIWYGSEVITHNGHDEGEVVYNTCVVIHLADVTNSTPLVPPNHQPGGSSPPYFSRGSATSASSNPDYRTSYGYGSPGSSGQGRNTGGRSDSGTIGSSNYDLYQQRQYQLQAQSMRYLRLIWDESEHTLEYTLRYNSSRPGFWISSSPQSGSMIQLQYVQFTGTVQVLKAINNQLVLTFCQSIPSGQLFTIVLSRIPMGLAPEEIQSIRNMLRRRGLPATSVRKVCQSGAFRSDPVSVGVLLLLLSALSFLPKHFH</sequence>
<accession>A0A2M3ZEH9</accession>
<feature type="signal peptide" evidence="2">
    <location>
        <begin position="1"/>
        <end position="31"/>
    </location>
</feature>
<evidence type="ECO:0000256" key="2">
    <source>
        <dbReference type="SAM" id="SignalP"/>
    </source>
</evidence>
<evidence type="ECO:0000256" key="1">
    <source>
        <dbReference type="SAM" id="MobiDB-lite"/>
    </source>
</evidence>
<feature type="compositionally biased region" description="Gly residues" evidence="1">
    <location>
        <begin position="135"/>
        <end position="146"/>
    </location>
</feature>
<proteinExistence type="predicted"/>
<keyword evidence="2" id="KW-0732">Signal</keyword>
<organism evidence="3">
    <name type="scientific">Anopheles braziliensis</name>
    <dbReference type="NCBI Taxonomy" id="58242"/>
    <lineage>
        <taxon>Eukaryota</taxon>
        <taxon>Metazoa</taxon>
        <taxon>Ecdysozoa</taxon>
        <taxon>Arthropoda</taxon>
        <taxon>Hexapoda</taxon>
        <taxon>Insecta</taxon>
        <taxon>Pterygota</taxon>
        <taxon>Neoptera</taxon>
        <taxon>Endopterygota</taxon>
        <taxon>Diptera</taxon>
        <taxon>Nematocera</taxon>
        <taxon>Culicoidea</taxon>
        <taxon>Culicidae</taxon>
        <taxon>Anophelinae</taxon>
        <taxon>Anopheles</taxon>
    </lineage>
</organism>
<feature type="chain" id="PRO_5014979733" evidence="2">
    <location>
        <begin position="32"/>
        <end position="316"/>
    </location>
</feature>
<name>A0A2M3ZEH9_9DIPT</name>